<dbReference type="Proteomes" id="UP000190074">
    <property type="component" value="Unassembled WGS sequence"/>
</dbReference>
<accession>A0A1U1MK97</accession>
<evidence type="ECO:0000313" key="2">
    <source>
        <dbReference type="Proteomes" id="UP000190074"/>
    </source>
</evidence>
<dbReference type="RefSeq" id="WP_236738059.1">
    <property type="nucleotide sequence ID" value="NZ_FVGW01000015.1"/>
</dbReference>
<evidence type="ECO:0000313" key="1">
    <source>
        <dbReference type="EMBL" id="SKM79580.1"/>
    </source>
</evidence>
<sequence>MKQLACQESSTENTTVQPYFICGFDDGARSTACTNPAPDDASYCSQHDPEVVTIERSYLVRVVQTYTGRLPESREERTDDVDQFICDNFLLVSDETETVDEDELQVILRHPDGSAEAL</sequence>
<name>A0A1U1MK97_9MYCO</name>
<dbReference type="EMBL" id="FVGW01000015">
    <property type="protein sequence ID" value="SKM79580.1"/>
    <property type="molecule type" value="Genomic_DNA"/>
</dbReference>
<proteinExistence type="predicted"/>
<organism evidence="1 2">
    <name type="scientific">Mycobacteroides abscessus subsp. massiliense</name>
    <dbReference type="NCBI Taxonomy" id="1962118"/>
    <lineage>
        <taxon>Bacteria</taxon>
        <taxon>Bacillati</taxon>
        <taxon>Actinomycetota</taxon>
        <taxon>Actinomycetes</taxon>
        <taxon>Mycobacteriales</taxon>
        <taxon>Mycobacteriaceae</taxon>
        <taxon>Mycobacteroides</taxon>
        <taxon>Mycobacteroides abscessus</taxon>
    </lineage>
</organism>
<dbReference type="AlphaFoldDB" id="A0A1U1MK97"/>
<gene>
    <name evidence="1" type="ORF">SAMEA2259716_05064</name>
</gene>
<protein>
    <submittedName>
        <fullName evidence="1">Uncharacterized protein</fullName>
    </submittedName>
</protein>
<reference evidence="1 2" key="1">
    <citation type="submission" date="2016-11" db="EMBL/GenBank/DDBJ databases">
        <authorList>
            <consortium name="Pathogen Informatics"/>
        </authorList>
    </citation>
    <scope>NUCLEOTIDE SEQUENCE [LARGE SCALE GENOMIC DNA]</scope>
    <source>
        <strain evidence="1 2">911</strain>
    </source>
</reference>